<proteinExistence type="predicted"/>
<reference evidence="1" key="1">
    <citation type="journal article" date="2021" name="Proc. Natl. Acad. Sci. U.S.A.">
        <title>A Catalog of Tens of Thousands of Viruses from Human Metagenomes Reveals Hidden Associations with Chronic Diseases.</title>
        <authorList>
            <person name="Tisza M.J."/>
            <person name="Buck C.B."/>
        </authorList>
    </citation>
    <scope>NUCLEOTIDE SEQUENCE</scope>
    <source>
        <strain evidence="1">Ctjdk2</strain>
    </source>
</reference>
<accession>A0A8S5UL07</accession>
<name>A0A8S5UL07_9CAUD</name>
<evidence type="ECO:0000313" key="1">
    <source>
        <dbReference type="EMBL" id="DAF95115.1"/>
    </source>
</evidence>
<dbReference type="EMBL" id="BK016103">
    <property type="protein sequence ID" value="DAF95115.1"/>
    <property type="molecule type" value="Genomic_DNA"/>
</dbReference>
<organism evidence="1">
    <name type="scientific">Siphoviridae sp. ctjdk2</name>
    <dbReference type="NCBI Taxonomy" id="2825635"/>
    <lineage>
        <taxon>Viruses</taxon>
        <taxon>Duplodnaviria</taxon>
        <taxon>Heunggongvirae</taxon>
        <taxon>Uroviricota</taxon>
        <taxon>Caudoviricetes</taxon>
    </lineage>
</organism>
<sequence length="97" mass="11188">MEHAPYERLKWRVLRYAGALPSEKRAQEMTDADYLYCLVHEMLDREEAMERLCPECRTRAEEARCSICGAKLGETAGGGNASFDMARFIRMKEGRRP</sequence>
<protein>
    <submittedName>
        <fullName evidence="1">Zinc-ribbon containing domain protein</fullName>
    </submittedName>
</protein>